<protein>
    <submittedName>
        <fullName evidence="1">Uncharacterized protein</fullName>
    </submittedName>
</protein>
<dbReference type="AlphaFoldDB" id="A0A0W0ZZ37"/>
<proteinExistence type="predicted"/>
<gene>
    <name evidence="1" type="ORF">Ltuc_2222</name>
</gene>
<keyword evidence="2" id="KW-1185">Reference proteome</keyword>
<name>A0A0W0ZZ37_9GAMM</name>
<accession>A0A0W0ZZ37</accession>
<dbReference type="RefSeq" id="WP_157064608.1">
    <property type="nucleotide sequence ID" value="NZ_CAAAIP010000003.1"/>
</dbReference>
<evidence type="ECO:0000313" key="1">
    <source>
        <dbReference type="EMBL" id="KTD74375.1"/>
    </source>
</evidence>
<organism evidence="1 2">
    <name type="scientific">Legionella tucsonensis</name>
    <dbReference type="NCBI Taxonomy" id="40335"/>
    <lineage>
        <taxon>Bacteria</taxon>
        <taxon>Pseudomonadati</taxon>
        <taxon>Pseudomonadota</taxon>
        <taxon>Gammaproteobacteria</taxon>
        <taxon>Legionellales</taxon>
        <taxon>Legionellaceae</taxon>
        <taxon>Legionella</taxon>
    </lineage>
</organism>
<reference evidence="1 2" key="1">
    <citation type="submission" date="2015-11" db="EMBL/GenBank/DDBJ databases">
        <title>Genomic analysis of 38 Legionella species identifies large and diverse effector repertoires.</title>
        <authorList>
            <person name="Burstein D."/>
            <person name="Amaro F."/>
            <person name="Zusman T."/>
            <person name="Lifshitz Z."/>
            <person name="Cohen O."/>
            <person name="Gilbert J.A."/>
            <person name="Pupko T."/>
            <person name="Shuman H.A."/>
            <person name="Segal G."/>
        </authorList>
    </citation>
    <scope>NUCLEOTIDE SEQUENCE [LARGE SCALE GENOMIC DNA]</scope>
    <source>
        <strain evidence="1 2">ATCC 49180</strain>
    </source>
</reference>
<dbReference type="PATRIC" id="fig|40335.7.peg.2369"/>
<sequence length="50" mass="6056">MSYPILKNKGAFVDVHFLHYLREAVKEFENRKNETEPREHYLGNIEEHLL</sequence>
<comment type="caution">
    <text evidence="1">The sequence shown here is derived from an EMBL/GenBank/DDBJ whole genome shotgun (WGS) entry which is preliminary data.</text>
</comment>
<dbReference type="Proteomes" id="UP000054693">
    <property type="component" value="Unassembled WGS sequence"/>
</dbReference>
<evidence type="ECO:0000313" key="2">
    <source>
        <dbReference type="Proteomes" id="UP000054693"/>
    </source>
</evidence>
<dbReference type="EMBL" id="LNZA01000001">
    <property type="protein sequence ID" value="KTD74375.1"/>
    <property type="molecule type" value="Genomic_DNA"/>
</dbReference>